<dbReference type="EMBL" id="MOEA01000003">
    <property type="protein sequence ID" value="OIK20294.1"/>
    <property type="molecule type" value="Genomic_DNA"/>
</dbReference>
<protein>
    <submittedName>
        <fullName evidence="1">Uncharacterized protein</fullName>
    </submittedName>
</protein>
<dbReference type="RefSeq" id="WP_071347894.1">
    <property type="nucleotide sequence ID" value="NZ_MOEA01000003.1"/>
</dbReference>
<evidence type="ECO:0000313" key="1">
    <source>
        <dbReference type="EMBL" id="OIK20294.1"/>
    </source>
</evidence>
<dbReference type="Proteomes" id="UP000180036">
    <property type="component" value="Unassembled WGS sequence"/>
</dbReference>
<name>A0AAP7N6Y8_BACAM</name>
<organism evidence="1 2">
    <name type="scientific">Bacillus amyloliquefaciens</name>
    <name type="common">Bacillus velezensis</name>
    <dbReference type="NCBI Taxonomy" id="1390"/>
    <lineage>
        <taxon>Bacteria</taxon>
        <taxon>Bacillati</taxon>
        <taxon>Bacillota</taxon>
        <taxon>Bacilli</taxon>
        <taxon>Bacillales</taxon>
        <taxon>Bacillaceae</taxon>
        <taxon>Bacillus</taxon>
        <taxon>Bacillus amyloliquefaciens group</taxon>
    </lineage>
</organism>
<dbReference type="AlphaFoldDB" id="A0AAP7N6Y8"/>
<proteinExistence type="predicted"/>
<evidence type="ECO:0000313" key="2">
    <source>
        <dbReference type="Proteomes" id="UP000180036"/>
    </source>
</evidence>
<accession>A0AAP7N6Y8</accession>
<reference evidence="1 2" key="1">
    <citation type="submission" date="2016-10" db="EMBL/GenBank/DDBJ databases">
        <authorList>
            <person name="Marach S."/>
            <person name="Prathuangwong S."/>
            <person name="Takikawa Y."/>
            <person name="Dohra H."/>
        </authorList>
    </citation>
    <scope>NUCLEOTIDE SEQUENCE [LARGE SCALE GENOMIC DNA]</scope>
    <source>
        <strain evidence="1 2">K2</strain>
    </source>
</reference>
<sequence length="68" mass="8027">MKYGFAYQNGKIVNLLCGKEDLFENMKSFLMEKCSLTIQEVSKTEYLAEQKKNDWNEKYSIYGQKESL</sequence>
<gene>
    <name evidence="1" type="ORF">BKP66_11715</name>
</gene>
<comment type="caution">
    <text evidence="1">The sequence shown here is derived from an EMBL/GenBank/DDBJ whole genome shotgun (WGS) entry which is preliminary data.</text>
</comment>